<evidence type="ECO:0000313" key="3">
    <source>
        <dbReference type="Proteomes" id="UP001529510"/>
    </source>
</evidence>
<proteinExistence type="predicted"/>
<accession>A0ABD0MVW4</accession>
<sequence length="53" mass="6306">MFNVETVLNQCAKLHKFTASGFVGCRRLERKKKRKWKKKNKNTSGHNRCLHTF</sequence>
<dbReference type="EMBL" id="JAMKFB020000137">
    <property type="protein sequence ID" value="KAL0153135.1"/>
    <property type="molecule type" value="Genomic_DNA"/>
</dbReference>
<gene>
    <name evidence="2" type="ORF">M9458_051556</name>
</gene>
<reference evidence="2 3" key="1">
    <citation type="submission" date="2024-05" db="EMBL/GenBank/DDBJ databases">
        <title>Genome sequencing and assembly of Indian major carp, Cirrhinus mrigala (Hamilton, 1822).</title>
        <authorList>
            <person name="Mohindra V."/>
            <person name="Chowdhury L.M."/>
            <person name="Lal K."/>
            <person name="Jena J.K."/>
        </authorList>
    </citation>
    <scope>NUCLEOTIDE SEQUENCE [LARGE SCALE GENOMIC DNA]</scope>
    <source>
        <strain evidence="2">CM1030</strain>
        <tissue evidence="2">Blood</tissue>
    </source>
</reference>
<name>A0ABD0MVW4_CIRMR</name>
<feature type="region of interest" description="Disordered" evidence="1">
    <location>
        <begin position="33"/>
        <end position="53"/>
    </location>
</feature>
<dbReference type="Proteomes" id="UP001529510">
    <property type="component" value="Unassembled WGS sequence"/>
</dbReference>
<keyword evidence="3" id="KW-1185">Reference proteome</keyword>
<organism evidence="2 3">
    <name type="scientific">Cirrhinus mrigala</name>
    <name type="common">Mrigala</name>
    <dbReference type="NCBI Taxonomy" id="683832"/>
    <lineage>
        <taxon>Eukaryota</taxon>
        <taxon>Metazoa</taxon>
        <taxon>Chordata</taxon>
        <taxon>Craniata</taxon>
        <taxon>Vertebrata</taxon>
        <taxon>Euteleostomi</taxon>
        <taxon>Actinopterygii</taxon>
        <taxon>Neopterygii</taxon>
        <taxon>Teleostei</taxon>
        <taxon>Ostariophysi</taxon>
        <taxon>Cypriniformes</taxon>
        <taxon>Cyprinidae</taxon>
        <taxon>Labeoninae</taxon>
        <taxon>Labeonini</taxon>
        <taxon>Cirrhinus</taxon>
    </lineage>
</organism>
<evidence type="ECO:0000256" key="1">
    <source>
        <dbReference type="SAM" id="MobiDB-lite"/>
    </source>
</evidence>
<dbReference type="AlphaFoldDB" id="A0ABD0MVW4"/>
<evidence type="ECO:0000313" key="2">
    <source>
        <dbReference type="EMBL" id="KAL0153135.1"/>
    </source>
</evidence>
<comment type="caution">
    <text evidence="2">The sequence shown here is derived from an EMBL/GenBank/DDBJ whole genome shotgun (WGS) entry which is preliminary data.</text>
</comment>
<protein>
    <submittedName>
        <fullName evidence="2">Uncharacterized protein</fullName>
    </submittedName>
</protein>
<feature type="non-terminal residue" evidence="2">
    <location>
        <position position="53"/>
    </location>
</feature>